<keyword evidence="3" id="KW-1185">Reference proteome</keyword>
<evidence type="ECO:0000256" key="1">
    <source>
        <dbReference type="SAM" id="MobiDB-lite"/>
    </source>
</evidence>
<gene>
    <name evidence="2" type="ORF">CCMP2556_LOCUS35015</name>
</gene>
<dbReference type="Proteomes" id="UP001642484">
    <property type="component" value="Unassembled WGS sequence"/>
</dbReference>
<comment type="caution">
    <text evidence="2">The sequence shown here is derived from an EMBL/GenBank/DDBJ whole genome shotgun (WGS) entry which is preliminary data.</text>
</comment>
<organism evidence="2 3">
    <name type="scientific">Durusdinium trenchii</name>
    <dbReference type="NCBI Taxonomy" id="1381693"/>
    <lineage>
        <taxon>Eukaryota</taxon>
        <taxon>Sar</taxon>
        <taxon>Alveolata</taxon>
        <taxon>Dinophyceae</taxon>
        <taxon>Suessiales</taxon>
        <taxon>Symbiodiniaceae</taxon>
        <taxon>Durusdinium</taxon>
    </lineage>
</organism>
<reference evidence="2 3" key="1">
    <citation type="submission" date="2024-02" db="EMBL/GenBank/DDBJ databases">
        <authorList>
            <person name="Chen Y."/>
            <person name="Shah S."/>
            <person name="Dougan E. K."/>
            <person name="Thang M."/>
            <person name="Chan C."/>
        </authorList>
    </citation>
    <scope>NUCLEOTIDE SEQUENCE [LARGE SCALE GENOMIC DNA]</scope>
</reference>
<protein>
    <submittedName>
        <fullName evidence="2">Uncharacterized protein</fullName>
    </submittedName>
</protein>
<accession>A0ABP0P5A6</accession>
<dbReference type="EMBL" id="CAXAMN010022596">
    <property type="protein sequence ID" value="CAK9071220.1"/>
    <property type="molecule type" value="Genomic_DNA"/>
</dbReference>
<evidence type="ECO:0000313" key="3">
    <source>
        <dbReference type="Proteomes" id="UP001642484"/>
    </source>
</evidence>
<proteinExistence type="predicted"/>
<evidence type="ECO:0000313" key="2">
    <source>
        <dbReference type="EMBL" id="CAK9071220.1"/>
    </source>
</evidence>
<name>A0ABP0P5A6_9DINO</name>
<feature type="region of interest" description="Disordered" evidence="1">
    <location>
        <begin position="1"/>
        <end position="24"/>
    </location>
</feature>
<sequence>MEATRSGGSNAKAGSLLDQPDQKDPLKIKGRRMRLEIDAHVLGRSDLTLQKRWQVPIVLTEEKDEDQDTWQCQMGELIFCLNELLKLQVSIASSLEVACLAFRHADRDLSDNIRRAFNEVRCHAVPLPAAVLRFLIRYFLRVFFWEANKLSAKAATVVSNYAQVAQQVSRNILPDLKLAIQEKEPNLAVSLLGIVKDWVANMKKDGEQIQHLYSALQEA</sequence>